<comment type="caution">
    <text evidence="5">The sequence shown here is derived from an EMBL/GenBank/DDBJ whole genome shotgun (WGS) entry which is preliminary data.</text>
</comment>
<dbReference type="SFLD" id="SFLDF00553">
    <property type="entry name" value="galactarolactone_cycloisomeras"/>
    <property type="match status" value="1"/>
</dbReference>
<evidence type="ECO:0000256" key="1">
    <source>
        <dbReference type="ARBA" id="ARBA00001946"/>
    </source>
</evidence>
<dbReference type="GO" id="GO:0016836">
    <property type="term" value="F:hydro-lyase activity"/>
    <property type="evidence" value="ECO:0007669"/>
    <property type="project" value="TreeGrafter"/>
</dbReference>
<evidence type="ECO:0000313" key="5">
    <source>
        <dbReference type="EMBL" id="MBB6507006.1"/>
    </source>
</evidence>
<dbReference type="SMART" id="SM00922">
    <property type="entry name" value="MR_MLE"/>
    <property type="match status" value="1"/>
</dbReference>
<dbReference type="InterPro" id="IPR013341">
    <property type="entry name" value="Mandelate_racemase_N_dom"/>
</dbReference>
<dbReference type="Gene3D" id="3.20.20.120">
    <property type="entry name" value="Enolase-like C-terminal domain"/>
    <property type="match status" value="1"/>
</dbReference>
<dbReference type="PROSITE" id="PS00908">
    <property type="entry name" value="MR_MLE_1"/>
    <property type="match status" value="1"/>
</dbReference>
<dbReference type="SFLD" id="SFLDS00001">
    <property type="entry name" value="Enolase"/>
    <property type="match status" value="1"/>
</dbReference>
<reference evidence="5 6" key="1">
    <citation type="submission" date="2020-08" db="EMBL/GenBank/DDBJ databases">
        <title>The Agave Microbiome: Exploring the role of microbial communities in plant adaptations to desert environments.</title>
        <authorList>
            <person name="Partida-Martinez L.P."/>
        </authorList>
    </citation>
    <scope>NUCLEOTIDE SEQUENCE [LARGE SCALE GENOMIC DNA]</scope>
    <source>
        <strain evidence="5 6">AS3.12</strain>
    </source>
</reference>
<dbReference type="InterPro" id="IPR034618">
    <property type="entry name" value="GLI"/>
</dbReference>
<sequence>MKIAAVRTHLLEHRLDVAFESASMRFDRRAHILVEIECDDGTIGWGECLGPARPNAAVVAAYANWLIGENPLETEKIWAKLYNALRDQGQRGLAVTALSGIDIALWDIKGKHFGVPVSILLGGRFRENVKAYATGSFKRDGVDRVEDNARDVARYRDEGFHATKIKIGFGVEEDLRVIRAVREAAGPDMRLMIDANHGYDTVEAVKLGNAAAQYDIDWFEEPVVPEQLAAYREVRARQPIPVAGGETWHSRWGMREPVETRAVDILQPDLAGVGGFTEAKRVADLAALHGIRVVPHVWGTAVHIAAALQFMAAMIPSPVRVNPIEPILEFDRTDNPFRQAVIKTPIEHRQGVVQIPDGPGLGIEINRDALKEFKMPEPKSGDV</sequence>
<dbReference type="Gene3D" id="3.30.390.10">
    <property type="entry name" value="Enolase-like, N-terminal domain"/>
    <property type="match status" value="1"/>
</dbReference>
<dbReference type="InterPro" id="IPR013342">
    <property type="entry name" value="Mandelate_racemase_C"/>
</dbReference>
<proteinExistence type="predicted"/>
<keyword evidence="2" id="KW-0479">Metal-binding</keyword>
<dbReference type="InterPro" id="IPR046945">
    <property type="entry name" value="RHMD-like"/>
</dbReference>
<keyword evidence="3" id="KW-0460">Magnesium</keyword>
<dbReference type="InterPro" id="IPR029065">
    <property type="entry name" value="Enolase_C-like"/>
</dbReference>
<dbReference type="InterPro" id="IPR036849">
    <property type="entry name" value="Enolase-like_C_sf"/>
</dbReference>
<protein>
    <submittedName>
        <fullName evidence="5">D-galactarolactone cycloisomerase</fullName>
        <ecNumber evidence="5">5.5.1.-</ecNumber>
    </submittedName>
</protein>
<dbReference type="GO" id="GO:0016853">
    <property type="term" value="F:isomerase activity"/>
    <property type="evidence" value="ECO:0007669"/>
    <property type="project" value="UniProtKB-KW"/>
</dbReference>
<keyword evidence="5" id="KW-0413">Isomerase</keyword>
<dbReference type="Pfam" id="PF13378">
    <property type="entry name" value="MR_MLE_C"/>
    <property type="match status" value="1"/>
</dbReference>
<dbReference type="CDD" id="cd03316">
    <property type="entry name" value="MR_like"/>
    <property type="match status" value="1"/>
</dbReference>
<dbReference type="InterPro" id="IPR029017">
    <property type="entry name" value="Enolase-like_N"/>
</dbReference>
<dbReference type="EC" id="5.5.1.-" evidence="5"/>
<dbReference type="InterPro" id="IPR018110">
    <property type="entry name" value="Mandel_Rmase/mucon_lact_enz_CS"/>
</dbReference>
<dbReference type="AlphaFoldDB" id="A0A7X0JG72"/>
<dbReference type="GO" id="GO:0016052">
    <property type="term" value="P:carbohydrate catabolic process"/>
    <property type="evidence" value="ECO:0007669"/>
    <property type="project" value="TreeGrafter"/>
</dbReference>
<dbReference type="SFLD" id="SFLDG00179">
    <property type="entry name" value="mandelate_racemase"/>
    <property type="match status" value="1"/>
</dbReference>
<dbReference type="Proteomes" id="UP000585437">
    <property type="component" value="Unassembled WGS sequence"/>
</dbReference>
<gene>
    <name evidence="5" type="ORF">F4695_000325</name>
</gene>
<dbReference type="GO" id="GO:0000287">
    <property type="term" value="F:magnesium ion binding"/>
    <property type="evidence" value="ECO:0007669"/>
    <property type="project" value="UniProtKB-ARBA"/>
</dbReference>
<feature type="domain" description="Mandelate racemase/muconate lactonizing enzyme C-terminal" evidence="4">
    <location>
        <begin position="145"/>
        <end position="241"/>
    </location>
</feature>
<dbReference type="RefSeq" id="WP_184653475.1">
    <property type="nucleotide sequence ID" value="NZ_JACHBU010000001.1"/>
</dbReference>
<dbReference type="GO" id="GO:0009063">
    <property type="term" value="P:amino acid catabolic process"/>
    <property type="evidence" value="ECO:0007669"/>
    <property type="project" value="InterPro"/>
</dbReference>
<organism evidence="5 6">
    <name type="scientific">Rhizobium soli</name>
    <dbReference type="NCBI Taxonomy" id="424798"/>
    <lineage>
        <taxon>Bacteria</taxon>
        <taxon>Pseudomonadati</taxon>
        <taxon>Pseudomonadota</taxon>
        <taxon>Alphaproteobacteria</taxon>
        <taxon>Hyphomicrobiales</taxon>
        <taxon>Rhizobiaceae</taxon>
        <taxon>Rhizobium/Agrobacterium group</taxon>
        <taxon>Rhizobium</taxon>
    </lineage>
</organism>
<dbReference type="SUPFAM" id="SSF51604">
    <property type="entry name" value="Enolase C-terminal domain-like"/>
    <property type="match status" value="1"/>
</dbReference>
<dbReference type="PANTHER" id="PTHR13794:SF58">
    <property type="entry name" value="MITOCHONDRIAL ENOLASE SUPERFAMILY MEMBER 1"/>
    <property type="match status" value="1"/>
</dbReference>
<evidence type="ECO:0000256" key="3">
    <source>
        <dbReference type="ARBA" id="ARBA00022842"/>
    </source>
</evidence>
<dbReference type="SUPFAM" id="SSF54826">
    <property type="entry name" value="Enolase N-terminal domain-like"/>
    <property type="match status" value="1"/>
</dbReference>
<evidence type="ECO:0000256" key="2">
    <source>
        <dbReference type="ARBA" id="ARBA00022723"/>
    </source>
</evidence>
<keyword evidence="6" id="KW-1185">Reference proteome</keyword>
<dbReference type="EMBL" id="JACHBU010000001">
    <property type="protein sequence ID" value="MBB6507006.1"/>
    <property type="molecule type" value="Genomic_DNA"/>
</dbReference>
<evidence type="ECO:0000313" key="6">
    <source>
        <dbReference type="Proteomes" id="UP000585437"/>
    </source>
</evidence>
<accession>A0A7X0JG72</accession>
<dbReference type="Pfam" id="PF02746">
    <property type="entry name" value="MR_MLE_N"/>
    <property type="match status" value="1"/>
</dbReference>
<dbReference type="PANTHER" id="PTHR13794">
    <property type="entry name" value="ENOLASE SUPERFAMILY, MANDELATE RACEMASE"/>
    <property type="match status" value="1"/>
</dbReference>
<comment type="cofactor">
    <cofactor evidence="1">
        <name>Mg(2+)</name>
        <dbReference type="ChEBI" id="CHEBI:18420"/>
    </cofactor>
</comment>
<name>A0A7X0JG72_9HYPH</name>
<evidence type="ECO:0000259" key="4">
    <source>
        <dbReference type="SMART" id="SM00922"/>
    </source>
</evidence>